<dbReference type="Gene3D" id="1.20.1280.50">
    <property type="match status" value="1"/>
</dbReference>
<dbReference type="SUPFAM" id="SSF81383">
    <property type="entry name" value="F-box domain"/>
    <property type="match status" value="1"/>
</dbReference>
<evidence type="ECO:0000313" key="2">
    <source>
        <dbReference type="EMBL" id="GJN24391.1"/>
    </source>
</evidence>
<organism evidence="2 3">
    <name type="scientific">Eleusine coracana subsp. coracana</name>
    <dbReference type="NCBI Taxonomy" id="191504"/>
    <lineage>
        <taxon>Eukaryota</taxon>
        <taxon>Viridiplantae</taxon>
        <taxon>Streptophyta</taxon>
        <taxon>Embryophyta</taxon>
        <taxon>Tracheophyta</taxon>
        <taxon>Spermatophyta</taxon>
        <taxon>Magnoliopsida</taxon>
        <taxon>Liliopsida</taxon>
        <taxon>Poales</taxon>
        <taxon>Poaceae</taxon>
        <taxon>PACMAD clade</taxon>
        <taxon>Chloridoideae</taxon>
        <taxon>Cynodonteae</taxon>
        <taxon>Eleusininae</taxon>
        <taxon>Eleusine</taxon>
    </lineage>
</organism>
<evidence type="ECO:0000313" key="3">
    <source>
        <dbReference type="Proteomes" id="UP001054889"/>
    </source>
</evidence>
<accession>A0AAV5EQM4</accession>
<dbReference type="InterPro" id="IPR001810">
    <property type="entry name" value="F-box_dom"/>
</dbReference>
<dbReference type="Pfam" id="PF00646">
    <property type="entry name" value="F-box"/>
    <property type="match status" value="1"/>
</dbReference>
<dbReference type="PANTHER" id="PTHR32133:SF386">
    <property type="entry name" value="F-BOX DOMAIN-CONTAINING PROTEIN"/>
    <property type="match status" value="1"/>
</dbReference>
<dbReference type="AlphaFoldDB" id="A0AAV5EQM4"/>
<proteinExistence type="predicted"/>
<gene>
    <name evidence="2" type="primary">gb12129</name>
    <name evidence="2" type="ORF">PR202_gb12129</name>
</gene>
<reference evidence="2" key="1">
    <citation type="journal article" date="2018" name="DNA Res.">
        <title>Multiple hybrid de novo genome assembly of finger millet, an orphan allotetraploid crop.</title>
        <authorList>
            <person name="Hatakeyama M."/>
            <person name="Aluri S."/>
            <person name="Balachadran M.T."/>
            <person name="Sivarajan S.R."/>
            <person name="Patrignani A."/>
            <person name="Gruter S."/>
            <person name="Poveda L."/>
            <person name="Shimizu-Inatsugi R."/>
            <person name="Baeten J."/>
            <person name="Francoijs K.J."/>
            <person name="Nataraja K.N."/>
            <person name="Reddy Y.A.N."/>
            <person name="Phadnis S."/>
            <person name="Ravikumar R.L."/>
            <person name="Schlapbach R."/>
            <person name="Sreeman S.M."/>
            <person name="Shimizu K.K."/>
        </authorList>
    </citation>
    <scope>NUCLEOTIDE SEQUENCE</scope>
</reference>
<protein>
    <recommendedName>
        <fullName evidence="1">F-box domain-containing protein</fullName>
    </recommendedName>
</protein>
<evidence type="ECO:0000259" key="1">
    <source>
        <dbReference type="Pfam" id="PF00646"/>
    </source>
</evidence>
<sequence>MATEAPSLMDELVEEILLRFPPDDPGSLLSAALVCKAWCRLVSGPGFHRRFREFHHQTSPPLLGFLCTIYDYESSGGAENPLRAHDYILPPPAPRCFHAQLVAPRRCPPWPHPLL</sequence>
<dbReference type="Proteomes" id="UP001054889">
    <property type="component" value="Unassembled WGS sequence"/>
</dbReference>
<feature type="domain" description="F-box" evidence="1">
    <location>
        <begin position="10"/>
        <end position="49"/>
    </location>
</feature>
<comment type="caution">
    <text evidence="2">The sequence shown here is derived from an EMBL/GenBank/DDBJ whole genome shotgun (WGS) entry which is preliminary data.</text>
</comment>
<dbReference type="EMBL" id="BQKI01000077">
    <property type="protein sequence ID" value="GJN24391.1"/>
    <property type="molecule type" value="Genomic_DNA"/>
</dbReference>
<name>A0AAV5EQM4_ELECO</name>
<dbReference type="PANTHER" id="PTHR32133">
    <property type="entry name" value="OS07G0120400 PROTEIN"/>
    <property type="match status" value="1"/>
</dbReference>
<reference evidence="2" key="2">
    <citation type="submission" date="2021-12" db="EMBL/GenBank/DDBJ databases">
        <title>Resequencing data analysis of finger millet.</title>
        <authorList>
            <person name="Hatakeyama M."/>
            <person name="Aluri S."/>
            <person name="Balachadran M.T."/>
            <person name="Sivarajan S.R."/>
            <person name="Poveda L."/>
            <person name="Shimizu-Inatsugi R."/>
            <person name="Schlapbach R."/>
            <person name="Sreeman S.M."/>
            <person name="Shimizu K.K."/>
        </authorList>
    </citation>
    <scope>NUCLEOTIDE SEQUENCE</scope>
</reference>
<keyword evidence="3" id="KW-1185">Reference proteome</keyword>
<dbReference type="InterPro" id="IPR036047">
    <property type="entry name" value="F-box-like_dom_sf"/>
</dbReference>